<sequence>MVNKVLLSVLILLILNSCSTSKKVGFWNKDDKDQQKIENTKTILTKQIRLEEEFNSNLYVKISNQKPNQNSLNNQNDTGELSYDGILEKIGKYNFSKFKDFDFISPSPLFYNKNLVFYNNKGEITLYDENQKTLWKNNYYNKSEKKIKPRLNFALKNNILIVTDDVAKYYAINIDTGELLWTKTNIVPFNSNIKIKDDVFYVVDYKNILRSISIKDGSEIWNLKTEESLTKSNTKISIALDKKIIYFNNSIGDITAVDIKSGQLVWQLPTQNNNINQNAFQLSNSELVINENTIFFSNNKNEFYSIDTVTGLINWKNEISSDLKPVVIGKLVITISEKGYLYLVDKKSGNIMRINYLYKDYKDKKRKQIKPTGFFITANKIYVTNSDGKLIIVNSNEGNILNIVKISGGKILQPFINENNLFLISNGSVIKFN</sequence>
<keyword evidence="4" id="KW-1185">Reference proteome</keyword>
<feature type="domain" description="Pyrrolo-quinoline quinone repeat" evidence="2">
    <location>
        <begin position="121"/>
        <end position="354"/>
    </location>
</feature>
<evidence type="ECO:0000313" key="4">
    <source>
        <dbReference type="Proteomes" id="UP000501094"/>
    </source>
</evidence>
<name>A0A6H1Q3P2_9PROT</name>
<dbReference type="InterPro" id="IPR011047">
    <property type="entry name" value="Quinoprotein_ADH-like_sf"/>
</dbReference>
<organism evidence="3 4">
    <name type="scientific">Candidatus Pelagibacter giovannonii</name>
    <dbReference type="NCBI Taxonomy" id="2563896"/>
    <lineage>
        <taxon>Bacteria</taxon>
        <taxon>Pseudomonadati</taxon>
        <taxon>Pseudomonadota</taxon>
        <taxon>Alphaproteobacteria</taxon>
        <taxon>Candidatus Pelagibacterales</taxon>
        <taxon>Candidatus Pelagibacteraceae</taxon>
        <taxon>Candidatus Pelagibacter</taxon>
    </lineage>
</organism>
<dbReference type="AlphaFoldDB" id="A0A6H1Q3P2"/>
<evidence type="ECO:0000313" key="3">
    <source>
        <dbReference type="EMBL" id="QIZ21454.1"/>
    </source>
</evidence>
<feature type="signal peptide" evidence="1">
    <location>
        <begin position="1"/>
        <end position="22"/>
    </location>
</feature>
<dbReference type="SMART" id="SM00564">
    <property type="entry name" value="PQQ"/>
    <property type="match status" value="5"/>
</dbReference>
<dbReference type="EMBL" id="CP038852">
    <property type="protein sequence ID" value="QIZ21454.1"/>
    <property type="molecule type" value="Genomic_DNA"/>
</dbReference>
<proteinExistence type="predicted"/>
<accession>A0A6H1Q3P2</accession>
<feature type="chain" id="PRO_5026348710" evidence="1">
    <location>
        <begin position="23"/>
        <end position="433"/>
    </location>
</feature>
<evidence type="ECO:0000256" key="1">
    <source>
        <dbReference type="SAM" id="SignalP"/>
    </source>
</evidence>
<dbReference type="Gene3D" id="2.130.10.10">
    <property type="entry name" value="YVTN repeat-like/Quinoprotein amine dehydrogenase"/>
    <property type="match status" value="1"/>
</dbReference>
<dbReference type="PANTHER" id="PTHR34512">
    <property type="entry name" value="CELL SURFACE PROTEIN"/>
    <property type="match status" value="1"/>
</dbReference>
<dbReference type="PANTHER" id="PTHR34512:SF30">
    <property type="entry name" value="OUTER MEMBRANE PROTEIN ASSEMBLY FACTOR BAMB"/>
    <property type="match status" value="1"/>
</dbReference>
<evidence type="ECO:0000259" key="2">
    <source>
        <dbReference type="Pfam" id="PF13360"/>
    </source>
</evidence>
<dbReference type="SUPFAM" id="SSF50998">
    <property type="entry name" value="Quinoprotein alcohol dehydrogenase-like"/>
    <property type="match status" value="1"/>
</dbReference>
<dbReference type="InterPro" id="IPR015943">
    <property type="entry name" value="WD40/YVTN_repeat-like_dom_sf"/>
</dbReference>
<protein>
    <submittedName>
        <fullName evidence="3">Dehydrogenase</fullName>
    </submittedName>
</protein>
<reference evidence="3 4" key="1">
    <citation type="journal article" date="2020" name="Nat. Microbiol.">
        <title>Lysogenic host-virus interactions in SAR11 marine bacteria.</title>
        <authorList>
            <person name="Morris R.M."/>
            <person name="Cain K.R."/>
            <person name="Hvorecny K.L."/>
            <person name="Kollman J.M."/>
        </authorList>
    </citation>
    <scope>NUCLEOTIDE SEQUENCE [LARGE SCALE GENOMIC DNA]</scope>
    <source>
        <strain evidence="3 4">NP1</strain>
    </source>
</reference>
<dbReference type="KEGG" id="peg:E5R92_06640"/>
<dbReference type="Pfam" id="PF13360">
    <property type="entry name" value="PQQ_2"/>
    <property type="match status" value="1"/>
</dbReference>
<keyword evidence="1" id="KW-0732">Signal</keyword>
<dbReference type="Proteomes" id="UP000501094">
    <property type="component" value="Chromosome"/>
</dbReference>
<gene>
    <name evidence="3" type="ORF">E5R92_06640</name>
</gene>
<dbReference type="InterPro" id="IPR002372">
    <property type="entry name" value="PQQ_rpt_dom"/>
</dbReference>
<dbReference type="InterPro" id="IPR018391">
    <property type="entry name" value="PQQ_b-propeller_rpt"/>
</dbReference>